<dbReference type="OrthoDB" id="7056009at2"/>
<sequence length="269" mass="30244">MRAVDEVVGRYYRAQSGEVQRLRSEIAELRAELHSGLDRVPEELRRHSDRLLEATSRFEHRQRRDLMFAAETEAARQSEQFAREVMPTVPQFADPHATLEHALTLAPEGGLTLEFGVYTGTTLKIIAAAREGGGVFGFDSFEGLPENWRSGFTEGAFGVDSLPEVPGADLVVGWFDDTLPAFLEEHDGPVHFLHVDCDLYSSTKTVLDLVGPRLRPGSIVVFDEYFNYPGWQEHEHKAWLEHVEATGLKFSYEGYTADHEQVIVKLIAT</sequence>
<dbReference type="GO" id="GO:0032259">
    <property type="term" value="P:methylation"/>
    <property type="evidence" value="ECO:0007669"/>
    <property type="project" value="UniProtKB-KW"/>
</dbReference>
<dbReference type="Pfam" id="PF13578">
    <property type="entry name" value="Methyltransf_24"/>
    <property type="match status" value="1"/>
</dbReference>
<keyword evidence="2" id="KW-0489">Methyltransferase</keyword>
<dbReference type="AlphaFoldDB" id="A0A5B2XHZ3"/>
<keyword evidence="2" id="KW-0808">Transferase</keyword>
<dbReference type="InterPro" id="IPR029063">
    <property type="entry name" value="SAM-dependent_MTases_sf"/>
</dbReference>
<reference evidence="2 3" key="1">
    <citation type="submission" date="2019-09" db="EMBL/GenBank/DDBJ databases">
        <title>Goodfellowia gen. nov., a new genus of the Pseudonocardineae related to Actinoalloteichus, containing Goodfellowia coeruleoviolacea gen. nov., comb. nov. gen. nov., comb. nov.</title>
        <authorList>
            <person name="Labeda D."/>
        </authorList>
    </citation>
    <scope>NUCLEOTIDE SEQUENCE [LARGE SCALE GENOMIC DNA]</scope>
    <source>
        <strain evidence="2 3">AN110305</strain>
    </source>
</reference>
<reference evidence="2 3" key="2">
    <citation type="submission" date="2019-09" db="EMBL/GenBank/DDBJ databases">
        <authorList>
            <person name="Jin C."/>
        </authorList>
    </citation>
    <scope>NUCLEOTIDE SEQUENCE [LARGE SCALE GENOMIC DNA]</scope>
    <source>
        <strain evidence="2 3">AN110305</strain>
    </source>
</reference>
<comment type="caution">
    <text evidence="2">The sequence shown here is derived from an EMBL/GenBank/DDBJ whole genome shotgun (WGS) entry which is preliminary data.</text>
</comment>
<keyword evidence="3" id="KW-1185">Reference proteome</keyword>
<dbReference type="GO" id="GO:0008168">
    <property type="term" value="F:methyltransferase activity"/>
    <property type="evidence" value="ECO:0007669"/>
    <property type="project" value="UniProtKB-KW"/>
</dbReference>
<gene>
    <name evidence="2" type="ORF">F0L68_12725</name>
</gene>
<dbReference type="SUPFAM" id="SSF53335">
    <property type="entry name" value="S-adenosyl-L-methionine-dependent methyltransferases"/>
    <property type="match status" value="1"/>
</dbReference>
<dbReference type="Proteomes" id="UP000323454">
    <property type="component" value="Unassembled WGS sequence"/>
</dbReference>
<proteinExistence type="predicted"/>
<dbReference type="EMBL" id="VUOB01000022">
    <property type="protein sequence ID" value="KAA2262450.1"/>
    <property type="molecule type" value="Genomic_DNA"/>
</dbReference>
<dbReference type="PANTHER" id="PTHR40036:SF1">
    <property type="entry name" value="MACROCIN O-METHYLTRANSFERASE"/>
    <property type="match status" value="1"/>
</dbReference>
<dbReference type="PANTHER" id="PTHR40036">
    <property type="entry name" value="MACROCIN O-METHYLTRANSFERASE"/>
    <property type="match status" value="1"/>
</dbReference>
<accession>A0A5B2XHZ3</accession>
<evidence type="ECO:0000313" key="2">
    <source>
        <dbReference type="EMBL" id="KAA2262450.1"/>
    </source>
</evidence>
<evidence type="ECO:0000313" key="3">
    <source>
        <dbReference type="Proteomes" id="UP000323454"/>
    </source>
</evidence>
<organism evidence="2 3">
    <name type="scientific">Solihabitans fulvus</name>
    <dbReference type="NCBI Taxonomy" id="1892852"/>
    <lineage>
        <taxon>Bacteria</taxon>
        <taxon>Bacillati</taxon>
        <taxon>Actinomycetota</taxon>
        <taxon>Actinomycetes</taxon>
        <taxon>Pseudonocardiales</taxon>
        <taxon>Pseudonocardiaceae</taxon>
        <taxon>Solihabitans</taxon>
    </lineage>
</organism>
<protein>
    <submittedName>
        <fullName evidence="2">Class I SAM-dependent methyltransferase</fullName>
    </submittedName>
</protein>
<dbReference type="Gene3D" id="3.40.50.150">
    <property type="entry name" value="Vaccinia Virus protein VP39"/>
    <property type="match status" value="1"/>
</dbReference>
<name>A0A5B2XHZ3_9PSEU</name>
<feature type="coiled-coil region" evidence="1">
    <location>
        <begin position="12"/>
        <end position="39"/>
    </location>
</feature>
<dbReference type="InterPro" id="IPR008884">
    <property type="entry name" value="TylF_MeTrfase"/>
</dbReference>
<keyword evidence="1" id="KW-0175">Coiled coil</keyword>
<evidence type="ECO:0000256" key="1">
    <source>
        <dbReference type="SAM" id="Coils"/>
    </source>
</evidence>